<proteinExistence type="predicted"/>
<protein>
    <submittedName>
        <fullName evidence="1">ATP-binding protein</fullName>
    </submittedName>
</protein>
<name>A0ABW1XQP0_9ALTE</name>
<dbReference type="EMBL" id="JBHSUS010000001">
    <property type="protein sequence ID" value="MFC6441019.1"/>
    <property type="molecule type" value="Genomic_DNA"/>
</dbReference>
<evidence type="ECO:0000313" key="2">
    <source>
        <dbReference type="Proteomes" id="UP001596364"/>
    </source>
</evidence>
<dbReference type="RefSeq" id="WP_131258640.1">
    <property type="nucleotide sequence ID" value="NZ_JBHSUS010000001.1"/>
</dbReference>
<keyword evidence="1" id="KW-0547">Nucleotide-binding</keyword>
<evidence type="ECO:0000313" key="1">
    <source>
        <dbReference type="EMBL" id="MFC6441019.1"/>
    </source>
</evidence>
<accession>A0ABW1XQP0</accession>
<dbReference type="InterPro" id="IPR027417">
    <property type="entry name" value="P-loop_NTPase"/>
</dbReference>
<dbReference type="Pfam" id="PF13479">
    <property type="entry name" value="AAA_24"/>
    <property type="match status" value="1"/>
</dbReference>
<dbReference type="GO" id="GO:0005524">
    <property type="term" value="F:ATP binding"/>
    <property type="evidence" value="ECO:0007669"/>
    <property type="project" value="UniProtKB-KW"/>
</dbReference>
<comment type="caution">
    <text evidence="1">The sequence shown here is derived from an EMBL/GenBank/DDBJ whole genome shotgun (WGS) entry which is preliminary data.</text>
</comment>
<dbReference type="Proteomes" id="UP001596364">
    <property type="component" value="Unassembled WGS sequence"/>
</dbReference>
<keyword evidence="2" id="KW-1185">Reference proteome</keyword>
<gene>
    <name evidence="1" type="ORF">ACFP85_12770</name>
</gene>
<organism evidence="1 2">
    <name type="scientific">Pseudobowmanella zhangzhouensis</name>
    <dbReference type="NCBI Taxonomy" id="1537679"/>
    <lineage>
        <taxon>Bacteria</taxon>
        <taxon>Pseudomonadati</taxon>
        <taxon>Pseudomonadota</taxon>
        <taxon>Gammaproteobacteria</taxon>
        <taxon>Alteromonadales</taxon>
        <taxon>Alteromonadaceae</taxon>
    </lineage>
</organism>
<sequence>MFDLASQVIKGSSSNLKMPIMCIHGIGGVGKSTFGASAPNNLFIPIEDGLGMLAANPNVTMTPVPQSYAEVDHIIDALLTQQHSYKWLVIDSITSLEKKLWQDLCKKYNHESIEAFGYGKGFNMALEIMSKFILKLRQLRDLKGMGVIIIAHSNVTTVNKPDKDPYDLYGIQVNKKLADFIHSQCDLVGFAEKEVCIRTEDNGFSQRGKAIETGQRLLHCYSTEKYSSKNRYGMEDMRPIPLDFNALMQAIASKIPQQPKSVQE</sequence>
<dbReference type="SUPFAM" id="SSF52540">
    <property type="entry name" value="P-loop containing nucleoside triphosphate hydrolases"/>
    <property type="match status" value="1"/>
</dbReference>
<reference evidence="2" key="1">
    <citation type="journal article" date="2019" name="Int. J. Syst. Evol. Microbiol.">
        <title>The Global Catalogue of Microorganisms (GCM) 10K type strain sequencing project: providing services to taxonomists for standard genome sequencing and annotation.</title>
        <authorList>
            <consortium name="The Broad Institute Genomics Platform"/>
            <consortium name="The Broad Institute Genome Sequencing Center for Infectious Disease"/>
            <person name="Wu L."/>
            <person name="Ma J."/>
        </authorList>
    </citation>
    <scope>NUCLEOTIDE SEQUENCE [LARGE SCALE GENOMIC DNA]</scope>
    <source>
        <strain evidence="2">CGMCC 1.16031</strain>
    </source>
</reference>
<keyword evidence="1" id="KW-0067">ATP-binding</keyword>